<feature type="signal peptide" evidence="7">
    <location>
        <begin position="1"/>
        <end position="23"/>
    </location>
</feature>
<evidence type="ECO:0000256" key="7">
    <source>
        <dbReference type="SAM" id="SignalP"/>
    </source>
</evidence>
<evidence type="ECO:0000256" key="4">
    <source>
        <dbReference type="ARBA" id="ARBA00023136"/>
    </source>
</evidence>
<evidence type="ECO:0000256" key="3">
    <source>
        <dbReference type="ARBA" id="ARBA00022729"/>
    </source>
</evidence>
<dbReference type="EMBL" id="BMER01000006">
    <property type="protein sequence ID" value="GGH01468.1"/>
    <property type="molecule type" value="Genomic_DNA"/>
</dbReference>
<keyword evidence="5" id="KW-0998">Cell outer membrane</keyword>
<comment type="subcellular location">
    <subcellularLocation>
        <location evidence="1">Cell outer membrane</location>
    </subcellularLocation>
</comment>
<dbReference type="PROSITE" id="PS50005">
    <property type="entry name" value="TPR"/>
    <property type="match status" value="1"/>
</dbReference>
<keyword evidence="3 7" id="KW-0732">Signal</keyword>
<proteinExistence type="inferred from homology"/>
<reference evidence="10" key="1">
    <citation type="journal article" date="2014" name="Int. J. Syst. Evol. Microbiol.">
        <title>Complete genome sequence of Corynebacterium casei LMG S-19264T (=DSM 44701T), isolated from a smear-ripened cheese.</title>
        <authorList>
            <consortium name="US DOE Joint Genome Institute (JGI-PGF)"/>
            <person name="Walter F."/>
            <person name="Albersmeier A."/>
            <person name="Kalinowski J."/>
            <person name="Ruckert C."/>
        </authorList>
    </citation>
    <scope>NUCLEOTIDE SEQUENCE</scope>
    <source>
        <strain evidence="10">CGMCC 1.12195</strain>
    </source>
</reference>
<dbReference type="PROSITE" id="PS51257">
    <property type="entry name" value="PROKAR_LIPOPROTEIN"/>
    <property type="match status" value="1"/>
</dbReference>
<evidence type="ECO:0000313" key="10">
    <source>
        <dbReference type="EMBL" id="GGH01468.1"/>
    </source>
</evidence>
<keyword evidence="4" id="KW-0472">Membrane</keyword>
<sequence>MKTIKHKVRVTIFITLASLMSTACMKEFLDLKRDKSQVIPRTIQDYQAIFENNTMNYYSSHLLGVIASDDYYVAAEQWQVLSNPIEKNGYIWADEVYQGTTVSDWNRAYEKILYANFVLEGVTGIDETPANKSLRDEVMGAAHYFRGVNFFLLAQLFCRQYDATTANEDLGLPLNTASNTNVRYKRASLSDTYNQIIYDLEKAGELLPHTMSLNTRPYRAAALGMLANVYLQMGDYSAALHYADEAITLAPQIFDYNSIDVSPSAPFPRYGRSNTEIIFYSHMTNAAILASSRLTIDSLLYESYDENDLRKQAYFSVNGERYTFKGSYSGISSFLFSGLTTPELLLVRAECHARLGNTGDGMADLNRLLSHRFRPEHFEPVADDISQSELLQLTLSERRKELVFRGRRWHDLKRFNKDEHLAVPLKRILDGTEYNLPIGSEKWVWPIPPDVISQGDIEQNPR</sequence>
<keyword evidence="6" id="KW-0802">TPR repeat</keyword>
<reference evidence="10" key="2">
    <citation type="submission" date="2020-09" db="EMBL/GenBank/DDBJ databases">
        <authorList>
            <person name="Sun Q."/>
            <person name="Zhou Y."/>
        </authorList>
    </citation>
    <scope>NUCLEOTIDE SEQUENCE</scope>
    <source>
        <strain evidence="10">CGMCC 1.12195</strain>
    </source>
</reference>
<evidence type="ECO:0000256" key="6">
    <source>
        <dbReference type="PROSITE-ProRule" id="PRU00339"/>
    </source>
</evidence>
<evidence type="ECO:0000256" key="1">
    <source>
        <dbReference type="ARBA" id="ARBA00004442"/>
    </source>
</evidence>
<comment type="caution">
    <text evidence="10">The sequence shown here is derived from an EMBL/GenBank/DDBJ whole genome shotgun (WGS) entry which is preliminary data.</text>
</comment>
<organism evidence="10 11">
    <name type="scientific">Parapedobacter pyrenivorans</name>
    <dbReference type="NCBI Taxonomy" id="1305674"/>
    <lineage>
        <taxon>Bacteria</taxon>
        <taxon>Pseudomonadati</taxon>
        <taxon>Bacteroidota</taxon>
        <taxon>Sphingobacteriia</taxon>
        <taxon>Sphingobacteriales</taxon>
        <taxon>Sphingobacteriaceae</taxon>
        <taxon>Parapedobacter</taxon>
    </lineage>
</organism>
<evidence type="ECO:0000256" key="2">
    <source>
        <dbReference type="ARBA" id="ARBA00006275"/>
    </source>
</evidence>
<dbReference type="Pfam" id="PF07980">
    <property type="entry name" value="SusD_RagB"/>
    <property type="match status" value="1"/>
</dbReference>
<dbReference type="Pfam" id="PF14322">
    <property type="entry name" value="SusD-like_3"/>
    <property type="match status" value="1"/>
</dbReference>
<dbReference type="GO" id="GO:0009279">
    <property type="term" value="C:cell outer membrane"/>
    <property type="evidence" value="ECO:0007669"/>
    <property type="project" value="UniProtKB-SubCell"/>
</dbReference>
<dbReference type="Proteomes" id="UP000660862">
    <property type="component" value="Unassembled WGS sequence"/>
</dbReference>
<evidence type="ECO:0008006" key="12">
    <source>
        <dbReference type="Google" id="ProtNLM"/>
    </source>
</evidence>
<feature type="domain" description="RagB/SusD" evidence="8">
    <location>
        <begin position="343"/>
        <end position="461"/>
    </location>
</feature>
<gene>
    <name evidence="10" type="ORF">GCM10007415_41990</name>
</gene>
<protein>
    <recommendedName>
        <fullName evidence="12">SusD family protein</fullName>
    </recommendedName>
</protein>
<dbReference type="PROSITE" id="PS50293">
    <property type="entry name" value="TPR_REGION"/>
    <property type="match status" value="1"/>
</dbReference>
<accession>A0A917I0I1</accession>
<dbReference type="SMART" id="SM00028">
    <property type="entry name" value="TPR"/>
    <property type="match status" value="1"/>
</dbReference>
<comment type="similarity">
    <text evidence="2">Belongs to the SusD family.</text>
</comment>
<name>A0A917I0I1_9SPHI</name>
<feature type="repeat" description="TPR" evidence="6">
    <location>
        <begin position="220"/>
        <end position="253"/>
    </location>
</feature>
<dbReference type="InterPro" id="IPR033985">
    <property type="entry name" value="SusD-like_N"/>
</dbReference>
<evidence type="ECO:0000313" key="11">
    <source>
        <dbReference type="Proteomes" id="UP000660862"/>
    </source>
</evidence>
<dbReference type="AlphaFoldDB" id="A0A917I0I1"/>
<dbReference type="SUPFAM" id="SSF48452">
    <property type="entry name" value="TPR-like"/>
    <property type="match status" value="1"/>
</dbReference>
<evidence type="ECO:0000259" key="9">
    <source>
        <dbReference type="Pfam" id="PF14322"/>
    </source>
</evidence>
<dbReference type="InterPro" id="IPR012944">
    <property type="entry name" value="SusD_RagB_dom"/>
</dbReference>
<dbReference type="RefSeq" id="WP_188508089.1">
    <property type="nucleotide sequence ID" value="NZ_BMER01000006.1"/>
</dbReference>
<dbReference type="InterPro" id="IPR011990">
    <property type="entry name" value="TPR-like_helical_dom_sf"/>
</dbReference>
<keyword evidence="11" id="KW-1185">Reference proteome</keyword>
<dbReference type="InterPro" id="IPR019734">
    <property type="entry name" value="TPR_rpt"/>
</dbReference>
<feature type="domain" description="SusD-like N-terminal" evidence="9">
    <location>
        <begin position="27"/>
        <end position="231"/>
    </location>
</feature>
<feature type="chain" id="PRO_5037918553" description="SusD family protein" evidence="7">
    <location>
        <begin position="24"/>
        <end position="462"/>
    </location>
</feature>
<dbReference type="Gene3D" id="1.25.40.390">
    <property type="match status" value="1"/>
</dbReference>
<evidence type="ECO:0000256" key="5">
    <source>
        <dbReference type="ARBA" id="ARBA00023237"/>
    </source>
</evidence>
<evidence type="ECO:0000259" key="8">
    <source>
        <dbReference type="Pfam" id="PF07980"/>
    </source>
</evidence>